<accession>A0A453JA50</accession>
<keyword evidence="1" id="KW-0812">Transmembrane</keyword>
<dbReference type="AlphaFoldDB" id="A0A453JA50"/>
<evidence type="ECO:0000313" key="3">
    <source>
        <dbReference type="Proteomes" id="UP000015105"/>
    </source>
</evidence>
<reference evidence="2" key="4">
    <citation type="submission" date="2019-03" db="UniProtKB">
        <authorList>
            <consortium name="EnsemblPlants"/>
        </authorList>
    </citation>
    <scope>IDENTIFICATION</scope>
</reference>
<keyword evidence="3" id="KW-1185">Reference proteome</keyword>
<reference evidence="3" key="1">
    <citation type="journal article" date="2014" name="Science">
        <title>Ancient hybridizations among the ancestral genomes of bread wheat.</title>
        <authorList>
            <consortium name="International Wheat Genome Sequencing Consortium,"/>
            <person name="Marcussen T."/>
            <person name="Sandve S.R."/>
            <person name="Heier L."/>
            <person name="Spannagl M."/>
            <person name="Pfeifer M."/>
            <person name="Jakobsen K.S."/>
            <person name="Wulff B.B."/>
            <person name="Steuernagel B."/>
            <person name="Mayer K.F."/>
            <person name="Olsen O.A."/>
        </authorList>
    </citation>
    <scope>NUCLEOTIDE SEQUENCE [LARGE SCALE GENOMIC DNA]</scope>
    <source>
        <strain evidence="3">cv. AL8/78</strain>
    </source>
</reference>
<evidence type="ECO:0000313" key="2">
    <source>
        <dbReference type="EnsemblPlants" id="AET4Gv20846400.19"/>
    </source>
</evidence>
<name>A0A453JA50_AEGTS</name>
<feature type="transmembrane region" description="Helical" evidence="1">
    <location>
        <begin position="38"/>
        <end position="56"/>
    </location>
</feature>
<dbReference type="EnsemblPlants" id="AET4Gv20846400.19">
    <property type="protein sequence ID" value="AET4Gv20846400.19"/>
    <property type="gene ID" value="AET4Gv20846400"/>
</dbReference>
<evidence type="ECO:0000256" key="1">
    <source>
        <dbReference type="SAM" id="Phobius"/>
    </source>
</evidence>
<protein>
    <submittedName>
        <fullName evidence="2">Uncharacterized protein</fullName>
    </submittedName>
</protein>
<proteinExistence type="predicted"/>
<sequence length="58" mass="6496">MESVSIHNLFSLCWLYVMCMISSHGLFALGIIEYNRLPLSLVCFICVVIVSASNLCKL</sequence>
<reference evidence="2" key="5">
    <citation type="journal article" date="2021" name="G3 (Bethesda)">
        <title>Aegilops tauschii genome assembly Aet v5.0 features greater sequence contiguity and improved annotation.</title>
        <authorList>
            <person name="Wang L."/>
            <person name="Zhu T."/>
            <person name="Rodriguez J.C."/>
            <person name="Deal K.R."/>
            <person name="Dubcovsky J."/>
            <person name="McGuire P.E."/>
            <person name="Lux T."/>
            <person name="Spannagl M."/>
            <person name="Mayer K.F.X."/>
            <person name="Baldrich P."/>
            <person name="Meyers B.C."/>
            <person name="Huo N."/>
            <person name="Gu Y.Q."/>
            <person name="Zhou H."/>
            <person name="Devos K.M."/>
            <person name="Bennetzen J.L."/>
            <person name="Unver T."/>
            <person name="Budak H."/>
            <person name="Gulick P.J."/>
            <person name="Galiba G."/>
            <person name="Kalapos B."/>
            <person name="Nelson D.R."/>
            <person name="Li P."/>
            <person name="You F.M."/>
            <person name="Luo M.C."/>
            <person name="Dvorak J."/>
        </authorList>
    </citation>
    <scope>NUCLEOTIDE SEQUENCE [LARGE SCALE GENOMIC DNA]</scope>
    <source>
        <strain evidence="2">cv. AL8/78</strain>
    </source>
</reference>
<keyword evidence="1" id="KW-0472">Membrane</keyword>
<feature type="transmembrane region" description="Helical" evidence="1">
    <location>
        <begin position="12"/>
        <end position="32"/>
    </location>
</feature>
<organism evidence="2 3">
    <name type="scientific">Aegilops tauschii subsp. strangulata</name>
    <name type="common">Goatgrass</name>
    <dbReference type="NCBI Taxonomy" id="200361"/>
    <lineage>
        <taxon>Eukaryota</taxon>
        <taxon>Viridiplantae</taxon>
        <taxon>Streptophyta</taxon>
        <taxon>Embryophyta</taxon>
        <taxon>Tracheophyta</taxon>
        <taxon>Spermatophyta</taxon>
        <taxon>Magnoliopsida</taxon>
        <taxon>Liliopsida</taxon>
        <taxon>Poales</taxon>
        <taxon>Poaceae</taxon>
        <taxon>BOP clade</taxon>
        <taxon>Pooideae</taxon>
        <taxon>Triticodae</taxon>
        <taxon>Triticeae</taxon>
        <taxon>Triticinae</taxon>
        <taxon>Aegilops</taxon>
    </lineage>
</organism>
<dbReference type="Gramene" id="AET4Gv20846400.19">
    <property type="protein sequence ID" value="AET4Gv20846400.19"/>
    <property type="gene ID" value="AET4Gv20846400"/>
</dbReference>
<reference evidence="2" key="3">
    <citation type="journal article" date="2017" name="Nature">
        <title>Genome sequence of the progenitor of the wheat D genome Aegilops tauschii.</title>
        <authorList>
            <person name="Luo M.C."/>
            <person name="Gu Y.Q."/>
            <person name="Puiu D."/>
            <person name="Wang H."/>
            <person name="Twardziok S.O."/>
            <person name="Deal K.R."/>
            <person name="Huo N."/>
            <person name="Zhu T."/>
            <person name="Wang L."/>
            <person name="Wang Y."/>
            <person name="McGuire P.E."/>
            <person name="Liu S."/>
            <person name="Long H."/>
            <person name="Ramasamy R.K."/>
            <person name="Rodriguez J.C."/>
            <person name="Van S.L."/>
            <person name="Yuan L."/>
            <person name="Wang Z."/>
            <person name="Xia Z."/>
            <person name="Xiao L."/>
            <person name="Anderson O.D."/>
            <person name="Ouyang S."/>
            <person name="Liang Y."/>
            <person name="Zimin A.V."/>
            <person name="Pertea G."/>
            <person name="Qi P."/>
            <person name="Bennetzen J.L."/>
            <person name="Dai X."/>
            <person name="Dawson M.W."/>
            <person name="Muller H.G."/>
            <person name="Kugler K."/>
            <person name="Rivarola-Duarte L."/>
            <person name="Spannagl M."/>
            <person name="Mayer K.F.X."/>
            <person name="Lu F.H."/>
            <person name="Bevan M.W."/>
            <person name="Leroy P."/>
            <person name="Li P."/>
            <person name="You F.M."/>
            <person name="Sun Q."/>
            <person name="Liu Z."/>
            <person name="Lyons E."/>
            <person name="Wicker T."/>
            <person name="Salzberg S.L."/>
            <person name="Devos K.M."/>
            <person name="Dvorak J."/>
        </authorList>
    </citation>
    <scope>NUCLEOTIDE SEQUENCE [LARGE SCALE GENOMIC DNA]</scope>
    <source>
        <strain evidence="2">cv. AL8/78</strain>
    </source>
</reference>
<keyword evidence="1" id="KW-1133">Transmembrane helix</keyword>
<dbReference type="Proteomes" id="UP000015105">
    <property type="component" value="Chromosome 4D"/>
</dbReference>
<reference evidence="3" key="2">
    <citation type="journal article" date="2017" name="Nat. Plants">
        <title>The Aegilops tauschii genome reveals multiple impacts of transposons.</title>
        <authorList>
            <person name="Zhao G."/>
            <person name="Zou C."/>
            <person name="Li K."/>
            <person name="Wang K."/>
            <person name="Li T."/>
            <person name="Gao L."/>
            <person name="Zhang X."/>
            <person name="Wang H."/>
            <person name="Yang Z."/>
            <person name="Liu X."/>
            <person name="Jiang W."/>
            <person name="Mao L."/>
            <person name="Kong X."/>
            <person name="Jiao Y."/>
            <person name="Jia J."/>
        </authorList>
    </citation>
    <scope>NUCLEOTIDE SEQUENCE [LARGE SCALE GENOMIC DNA]</scope>
    <source>
        <strain evidence="3">cv. AL8/78</strain>
    </source>
</reference>